<dbReference type="RefSeq" id="WP_224829200.1">
    <property type="nucleotide sequence ID" value="NZ_JAIVEF010000017.1"/>
</dbReference>
<accession>A0ABD5QHY2</accession>
<keyword evidence="3" id="KW-1185">Reference proteome</keyword>
<comment type="caution">
    <text evidence="2">The sequence shown here is derived from an EMBL/GenBank/DDBJ whole genome shotgun (WGS) entry which is preliminary data.</text>
</comment>
<reference evidence="2 3" key="1">
    <citation type="journal article" date="2019" name="Int. J. Syst. Evol. Microbiol.">
        <title>The Global Catalogue of Microorganisms (GCM) 10K type strain sequencing project: providing services to taxonomists for standard genome sequencing and annotation.</title>
        <authorList>
            <consortium name="The Broad Institute Genomics Platform"/>
            <consortium name="The Broad Institute Genome Sequencing Center for Infectious Disease"/>
            <person name="Wu L."/>
            <person name="Ma J."/>
        </authorList>
    </citation>
    <scope>NUCLEOTIDE SEQUENCE [LARGE SCALE GENOMIC DNA]</scope>
    <source>
        <strain evidence="2 3">CGMCC 1.15824</strain>
    </source>
</reference>
<dbReference type="InterPro" id="IPR036597">
    <property type="entry name" value="Fido-like_dom_sf"/>
</dbReference>
<proteinExistence type="predicted"/>
<gene>
    <name evidence="2" type="ORF">ACFPFO_16620</name>
</gene>
<dbReference type="EMBL" id="JBHSJG010000047">
    <property type="protein sequence ID" value="MFC4989348.1"/>
    <property type="molecule type" value="Genomic_DNA"/>
</dbReference>
<organism evidence="2 3">
    <name type="scientific">Saliphagus infecundisoli</name>
    <dbReference type="NCBI Taxonomy" id="1849069"/>
    <lineage>
        <taxon>Archaea</taxon>
        <taxon>Methanobacteriati</taxon>
        <taxon>Methanobacteriota</taxon>
        <taxon>Stenosarchaea group</taxon>
        <taxon>Halobacteria</taxon>
        <taxon>Halobacteriales</taxon>
        <taxon>Natrialbaceae</taxon>
        <taxon>Saliphagus</taxon>
    </lineage>
</organism>
<dbReference type="Proteomes" id="UP001595925">
    <property type="component" value="Unassembled WGS sequence"/>
</dbReference>
<dbReference type="AlphaFoldDB" id="A0ABD5QHY2"/>
<dbReference type="Gene3D" id="1.20.120.1870">
    <property type="entry name" value="Fic/DOC protein, Fido domain"/>
    <property type="match status" value="1"/>
</dbReference>
<dbReference type="InterPro" id="IPR053737">
    <property type="entry name" value="Type_II_TA_Toxin"/>
</dbReference>
<evidence type="ECO:0000313" key="2">
    <source>
        <dbReference type="EMBL" id="MFC4989348.1"/>
    </source>
</evidence>
<protein>
    <submittedName>
        <fullName evidence="2">Fic family protein</fullName>
    </submittedName>
</protein>
<dbReference type="SUPFAM" id="SSF140931">
    <property type="entry name" value="Fic-like"/>
    <property type="match status" value="1"/>
</dbReference>
<name>A0ABD5QHY2_9EURY</name>
<dbReference type="InterPro" id="IPR003812">
    <property type="entry name" value="Fido"/>
</dbReference>
<feature type="domain" description="Fido" evidence="1">
    <location>
        <begin position="8"/>
        <end position="120"/>
    </location>
</feature>
<evidence type="ECO:0000259" key="1">
    <source>
        <dbReference type="PROSITE" id="PS51459"/>
    </source>
</evidence>
<sequence length="135" mass="15744">MTESPEFPDPEDVLAAHDEIEDDYDLTHTGARVVAPRLKIERLLDEIDEHDGLYLRAGYLLKKLITSHYFEDGNKRTSWMVVRDYLAENGKEPADLRETVRVLKRIRAFDPEEIAEWLETGEIDRDRLYPRGGED</sequence>
<dbReference type="PROSITE" id="PS51459">
    <property type="entry name" value="FIDO"/>
    <property type="match status" value="1"/>
</dbReference>
<dbReference type="Pfam" id="PF02661">
    <property type="entry name" value="Fic"/>
    <property type="match status" value="1"/>
</dbReference>
<evidence type="ECO:0000313" key="3">
    <source>
        <dbReference type="Proteomes" id="UP001595925"/>
    </source>
</evidence>